<dbReference type="AlphaFoldDB" id="A0AA86RAQ4"/>
<protein>
    <submittedName>
        <fullName evidence="2">Cathepsin B</fullName>
    </submittedName>
    <submittedName>
        <fullName evidence="3">Cathepsin_B</fullName>
    </submittedName>
</protein>
<evidence type="ECO:0000313" key="3">
    <source>
        <dbReference type="EMBL" id="CAL6045772.1"/>
    </source>
</evidence>
<evidence type="ECO:0000313" key="2">
    <source>
        <dbReference type="EMBL" id="CAI9964730.1"/>
    </source>
</evidence>
<sequence length="142" mass="16088">MIYKMQISKAMQRFSRTFQGLTGLLEYLLFCNKNLQQNLSVYLSQQANSQLMRRPNTFKQSISSDVPDFLDWSKSNPHCVDVIRDMKNCGTSQVFASTSVLSDLNQIRTGFNILSSLQQIAIRTETGAVRLGLGPLYSRVLN</sequence>
<accession>A0AA86RAQ4</accession>
<reference evidence="3 4" key="2">
    <citation type="submission" date="2024-07" db="EMBL/GenBank/DDBJ databases">
        <authorList>
            <person name="Akdeniz Z."/>
        </authorList>
    </citation>
    <scope>NUCLEOTIDE SEQUENCE [LARGE SCALE GENOMIC DNA]</scope>
</reference>
<dbReference type="GO" id="GO:0008234">
    <property type="term" value="F:cysteine-type peptidase activity"/>
    <property type="evidence" value="ECO:0007669"/>
    <property type="project" value="InterPro"/>
</dbReference>
<gene>
    <name evidence="3" type="ORF">HINF_LOCUS41360</name>
    <name evidence="2" type="ORF">HINF_LOCUS52375</name>
</gene>
<reference evidence="2" key="1">
    <citation type="submission" date="2023-06" db="EMBL/GenBank/DDBJ databases">
        <authorList>
            <person name="Kurt Z."/>
        </authorList>
    </citation>
    <scope>NUCLEOTIDE SEQUENCE</scope>
</reference>
<name>A0AA86RAQ4_9EUKA</name>
<evidence type="ECO:0000313" key="4">
    <source>
        <dbReference type="Proteomes" id="UP001642409"/>
    </source>
</evidence>
<organism evidence="2">
    <name type="scientific">Hexamita inflata</name>
    <dbReference type="NCBI Taxonomy" id="28002"/>
    <lineage>
        <taxon>Eukaryota</taxon>
        <taxon>Metamonada</taxon>
        <taxon>Diplomonadida</taxon>
        <taxon>Hexamitidae</taxon>
        <taxon>Hexamitinae</taxon>
        <taxon>Hexamita</taxon>
    </lineage>
</organism>
<proteinExistence type="predicted"/>
<evidence type="ECO:0000259" key="1">
    <source>
        <dbReference type="Pfam" id="PF00112"/>
    </source>
</evidence>
<comment type="caution">
    <text evidence="2">The sequence shown here is derived from an EMBL/GenBank/DDBJ whole genome shotgun (WGS) entry which is preliminary data.</text>
</comment>
<dbReference type="InterPro" id="IPR000668">
    <property type="entry name" value="Peptidase_C1A_C"/>
</dbReference>
<dbReference type="Pfam" id="PF00112">
    <property type="entry name" value="Peptidase_C1"/>
    <property type="match status" value="1"/>
</dbReference>
<dbReference type="SUPFAM" id="SSF54001">
    <property type="entry name" value="Cysteine proteinases"/>
    <property type="match status" value="1"/>
</dbReference>
<dbReference type="InterPro" id="IPR038765">
    <property type="entry name" value="Papain-like_cys_pep_sf"/>
</dbReference>
<dbReference type="EMBL" id="CAXDID020000165">
    <property type="protein sequence ID" value="CAL6045772.1"/>
    <property type="molecule type" value="Genomic_DNA"/>
</dbReference>
<dbReference type="Gene3D" id="3.90.70.10">
    <property type="entry name" value="Cysteine proteinases"/>
    <property type="match status" value="1"/>
</dbReference>
<keyword evidence="4" id="KW-1185">Reference proteome</keyword>
<feature type="domain" description="Peptidase C1A papain C-terminal" evidence="1">
    <location>
        <begin position="66"/>
        <end position="120"/>
    </location>
</feature>
<dbReference type="Proteomes" id="UP001642409">
    <property type="component" value="Unassembled WGS sequence"/>
</dbReference>
<dbReference type="EMBL" id="CATOUU010000981">
    <property type="protein sequence ID" value="CAI9964730.1"/>
    <property type="molecule type" value="Genomic_DNA"/>
</dbReference>
<dbReference type="GO" id="GO:0006508">
    <property type="term" value="P:proteolysis"/>
    <property type="evidence" value="ECO:0007669"/>
    <property type="project" value="InterPro"/>
</dbReference>